<dbReference type="Proteomes" id="UP000747399">
    <property type="component" value="Unassembled WGS sequence"/>
</dbReference>
<feature type="region of interest" description="Disordered" evidence="1">
    <location>
        <begin position="96"/>
        <end position="144"/>
    </location>
</feature>
<evidence type="ECO:0000256" key="1">
    <source>
        <dbReference type="SAM" id="MobiDB-lite"/>
    </source>
</evidence>
<feature type="region of interest" description="Disordered" evidence="1">
    <location>
        <begin position="299"/>
        <end position="330"/>
    </location>
</feature>
<sequence length="330" mass="35158">MKVKARQRGVRNPSAQSQQASQPGQKHYEQLVNESQDLSLNTEHCEGHANVGGSASSSSAASVHTPRSVPATSPHASASSVVPAAASRPPLLIGTTSAAARLPPPPSRALTQQQLRRQRQQQRATLPPVRARGASASASRQASGVGGAIATGANAAGGAWTTAAGAAATSAAGGKTCATSTAALNEAVKVVERALDEGPEGQERLRRLSLDQPDLYSQVILALFRKTQSLELISRMPMPMMPEPDLMMDPPIPGADFNLDLASWEEGEELDYYWEVMEAEGGLYKGGVDGFYDMPYDLDDVDAPFPEPPFPDFDYDPGFDHDEEDELYDE</sequence>
<evidence type="ECO:0000313" key="3">
    <source>
        <dbReference type="Proteomes" id="UP000747399"/>
    </source>
</evidence>
<dbReference type="EMBL" id="BNCO01000076">
    <property type="protein sequence ID" value="GIL65548.1"/>
    <property type="molecule type" value="Genomic_DNA"/>
</dbReference>
<feature type="region of interest" description="Disordered" evidence="1">
    <location>
        <begin position="1"/>
        <end position="84"/>
    </location>
</feature>
<accession>A0A8J4BPU2</accession>
<protein>
    <submittedName>
        <fullName evidence="2">Uncharacterized protein</fullName>
    </submittedName>
</protein>
<gene>
    <name evidence="2" type="ORF">Vafri_19300</name>
</gene>
<feature type="non-terminal residue" evidence="2">
    <location>
        <position position="330"/>
    </location>
</feature>
<feature type="compositionally biased region" description="Low complexity" evidence="1">
    <location>
        <begin position="54"/>
        <end position="84"/>
    </location>
</feature>
<feature type="compositionally biased region" description="Acidic residues" evidence="1">
    <location>
        <begin position="313"/>
        <end position="330"/>
    </location>
</feature>
<comment type="caution">
    <text evidence="2">The sequence shown here is derived from an EMBL/GenBank/DDBJ whole genome shotgun (WGS) entry which is preliminary data.</text>
</comment>
<feature type="compositionally biased region" description="Polar residues" evidence="1">
    <location>
        <begin position="32"/>
        <end position="42"/>
    </location>
</feature>
<evidence type="ECO:0000313" key="2">
    <source>
        <dbReference type="EMBL" id="GIL65548.1"/>
    </source>
</evidence>
<dbReference type="AlphaFoldDB" id="A0A8J4BPU2"/>
<organism evidence="2 3">
    <name type="scientific">Volvox africanus</name>
    <dbReference type="NCBI Taxonomy" id="51714"/>
    <lineage>
        <taxon>Eukaryota</taxon>
        <taxon>Viridiplantae</taxon>
        <taxon>Chlorophyta</taxon>
        <taxon>core chlorophytes</taxon>
        <taxon>Chlorophyceae</taxon>
        <taxon>CS clade</taxon>
        <taxon>Chlamydomonadales</taxon>
        <taxon>Volvocaceae</taxon>
        <taxon>Volvox</taxon>
    </lineage>
</organism>
<proteinExistence type="predicted"/>
<keyword evidence="3" id="KW-1185">Reference proteome</keyword>
<name>A0A8J4BPU2_9CHLO</name>
<feature type="compositionally biased region" description="Low complexity" evidence="1">
    <location>
        <begin position="108"/>
        <end position="143"/>
    </location>
</feature>
<reference evidence="2" key="1">
    <citation type="journal article" date="2021" name="Proc. Natl. Acad. Sci. U.S.A.">
        <title>Three genomes in the algal genus Volvox reveal the fate of a haploid sex-determining region after a transition to homothallism.</title>
        <authorList>
            <person name="Yamamoto K."/>
            <person name="Hamaji T."/>
            <person name="Kawai-Toyooka H."/>
            <person name="Matsuzaki R."/>
            <person name="Takahashi F."/>
            <person name="Nishimura Y."/>
            <person name="Kawachi M."/>
            <person name="Noguchi H."/>
            <person name="Minakuchi Y."/>
            <person name="Umen J.G."/>
            <person name="Toyoda A."/>
            <person name="Nozaki H."/>
        </authorList>
    </citation>
    <scope>NUCLEOTIDE SEQUENCE</scope>
    <source>
        <strain evidence="2">NIES-3780</strain>
    </source>
</reference>